<evidence type="ECO:0000256" key="7">
    <source>
        <dbReference type="ARBA" id="ARBA00037050"/>
    </source>
</evidence>
<evidence type="ECO:0000313" key="15">
    <source>
        <dbReference type="Proteomes" id="UP001149813"/>
    </source>
</evidence>
<dbReference type="AlphaFoldDB" id="A0A9W7Y322"/>
<dbReference type="InterPro" id="IPR051521">
    <property type="entry name" value="tRNA_Mod/Golgi_Maint"/>
</dbReference>
<evidence type="ECO:0000256" key="12">
    <source>
        <dbReference type="SAM" id="MobiDB-lite"/>
    </source>
</evidence>
<keyword evidence="4" id="KW-0949">S-adenosyl-L-methionine</keyword>
<evidence type="ECO:0000256" key="10">
    <source>
        <dbReference type="ARBA" id="ARBA00042508"/>
    </source>
</evidence>
<dbReference type="EC" id="2.5.1.25" evidence="2"/>
<comment type="function">
    <text evidence="7">Catalyzes the formation of 3-(3-amino-3-carboxypropyl)uridine (acp3U) at position 20 in the D-loop of several cytoplasmic tRNAs (acp3U(20)).</text>
</comment>
<dbReference type="PANTHER" id="PTHR15627">
    <property type="entry name" value="NATURAL KILLER CELL-SPECIFIC ANTIGEN KLIP1"/>
    <property type="match status" value="1"/>
</dbReference>
<evidence type="ECO:0000256" key="11">
    <source>
        <dbReference type="ARBA" id="ARBA00048718"/>
    </source>
</evidence>
<reference evidence="14" key="1">
    <citation type="submission" date="2022-07" db="EMBL/GenBank/DDBJ databases">
        <title>Phylogenomic reconstructions and comparative analyses of Kickxellomycotina fungi.</title>
        <authorList>
            <person name="Reynolds N.K."/>
            <person name="Stajich J.E."/>
            <person name="Barry K."/>
            <person name="Grigoriev I.V."/>
            <person name="Crous P."/>
            <person name="Smith M.E."/>
        </authorList>
    </citation>
    <scope>NUCLEOTIDE SEQUENCE</scope>
    <source>
        <strain evidence="14">NBRC 32514</strain>
    </source>
</reference>
<dbReference type="InterPro" id="IPR005636">
    <property type="entry name" value="DTW"/>
</dbReference>
<evidence type="ECO:0000256" key="8">
    <source>
        <dbReference type="ARBA" id="ARBA00038290"/>
    </source>
</evidence>
<dbReference type="OrthoDB" id="660555at2759"/>
<comment type="similarity">
    <text evidence="8">Belongs to the TDD superfamily. DTWD1 family.</text>
</comment>
<gene>
    <name evidence="14" type="ORF">LPJ53_001902</name>
</gene>
<dbReference type="GO" id="GO:0008033">
    <property type="term" value="P:tRNA processing"/>
    <property type="evidence" value="ECO:0007669"/>
    <property type="project" value="UniProtKB-KW"/>
</dbReference>
<evidence type="ECO:0000256" key="3">
    <source>
        <dbReference type="ARBA" id="ARBA00022679"/>
    </source>
</evidence>
<comment type="subcellular location">
    <subcellularLocation>
        <location evidence="1">Nucleus</location>
    </subcellularLocation>
</comment>
<dbReference type="Pfam" id="PF03942">
    <property type="entry name" value="DTW"/>
    <property type="match status" value="1"/>
</dbReference>
<protein>
    <recommendedName>
        <fullName evidence="9">tRNA-uridine aminocarboxypropyltransferase 1</fullName>
        <ecNumber evidence="2">2.5.1.25</ecNumber>
    </recommendedName>
    <alternativeName>
        <fullName evidence="10">DTW domain-containing protein 1</fullName>
    </alternativeName>
</protein>
<keyword evidence="3" id="KW-0808">Transferase</keyword>
<dbReference type="GO" id="GO:0005634">
    <property type="term" value="C:nucleus"/>
    <property type="evidence" value="ECO:0007669"/>
    <property type="project" value="UniProtKB-SubCell"/>
</dbReference>
<proteinExistence type="inferred from homology"/>
<keyword evidence="5" id="KW-0819">tRNA processing</keyword>
<comment type="catalytic activity">
    <reaction evidence="11">
        <text>a uridine in tRNA + S-adenosyl-L-methionine = a 3-[(3S)-3-amino-3-carboxypropyl]uridine in tRNA + S-methyl-5'-thioadenosine + H(+)</text>
        <dbReference type="Rhea" id="RHEA:62432"/>
        <dbReference type="Rhea" id="RHEA-COMP:13339"/>
        <dbReference type="Rhea" id="RHEA-COMP:16092"/>
        <dbReference type="ChEBI" id="CHEBI:15378"/>
        <dbReference type="ChEBI" id="CHEBI:17509"/>
        <dbReference type="ChEBI" id="CHEBI:59789"/>
        <dbReference type="ChEBI" id="CHEBI:65315"/>
        <dbReference type="ChEBI" id="CHEBI:82930"/>
        <dbReference type="EC" id="2.5.1.25"/>
    </reaction>
</comment>
<keyword evidence="15" id="KW-1185">Reference proteome</keyword>
<name>A0A9W7Y322_9FUNG</name>
<evidence type="ECO:0000313" key="14">
    <source>
        <dbReference type="EMBL" id="KAJ1723785.1"/>
    </source>
</evidence>
<comment type="caution">
    <text evidence="14">The sequence shown here is derived from an EMBL/GenBank/DDBJ whole genome shotgun (WGS) entry which is preliminary data.</text>
</comment>
<dbReference type="SMART" id="SM01144">
    <property type="entry name" value="DTW"/>
    <property type="match status" value="1"/>
</dbReference>
<dbReference type="Proteomes" id="UP001149813">
    <property type="component" value="Unassembled WGS sequence"/>
</dbReference>
<dbReference type="GO" id="GO:0016432">
    <property type="term" value="F:tRNA-uridine aminocarboxypropyltransferase activity"/>
    <property type="evidence" value="ECO:0007669"/>
    <property type="project" value="UniProtKB-EC"/>
</dbReference>
<evidence type="ECO:0000256" key="4">
    <source>
        <dbReference type="ARBA" id="ARBA00022691"/>
    </source>
</evidence>
<evidence type="ECO:0000256" key="9">
    <source>
        <dbReference type="ARBA" id="ARBA00039242"/>
    </source>
</evidence>
<evidence type="ECO:0000256" key="2">
    <source>
        <dbReference type="ARBA" id="ARBA00012386"/>
    </source>
</evidence>
<accession>A0A9W7Y322</accession>
<evidence type="ECO:0000256" key="5">
    <source>
        <dbReference type="ARBA" id="ARBA00022694"/>
    </source>
</evidence>
<feature type="region of interest" description="Disordered" evidence="12">
    <location>
        <begin position="239"/>
        <end position="258"/>
    </location>
</feature>
<dbReference type="PANTHER" id="PTHR15627:SF8">
    <property type="entry name" value="TRNA-URIDINE AMINOCARBOXYPROPYLTRANSFERASE 1"/>
    <property type="match status" value="1"/>
</dbReference>
<feature type="domain" description="DTW" evidence="13">
    <location>
        <begin position="36"/>
        <end position="219"/>
    </location>
</feature>
<evidence type="ECO:0000256" key="1">
    <source>
        <dbReference type="ARBA" id="ARBA00004123"/>
    </source>
</evidence>
<sequence length="279" mass="31861">MGGAEAYDIDALQVDPQAVLDGCGERVACDRCGKKVRFFCYVCCVPVGQLAGKIPQLRLPFKMDILKHSGELDGKSTAVHAKIIAPDDTRLMTYGPDSLADVDLDRTLLLFPGPDALDIAQVDQETFDRVVVIDGTWRQAKGMAREDARLRKMRKVTVHPRQTRFWRYQSLDDSFMATIEAIYFLYRDSVARGGAYAGEYDGLMFFYKYFYQFIQGEYAAQPEKRFTWRQRERYIDYERAPRKEAGGGQRKDRRDTSAKVDYEFADDLALDAVFDEGAE</sequence>
<evidence type="ECO:0000259" key="13">
    <source>
        <dbReference type="SMART" id="SM01144"/>
    </source>
</evidence>
<evidence type="ECO:0000256" key="6">
    <source>
        <dbReference type="ARBA" id="ARBA00023242"/>
    </source>
</evidence>
<keyword evidence="6" id="KW-0539">Nucleus</keyword>
<dbReference type="EMBL" id="JANBOJ010000053">
    <property type="protein sequence ID" value="KAJ1723785.1"/>
    <property type="molecule type" value="Genomic_DNA"/>
</dbReference>
<organism evidence="14 15">
    <name type="scientific">Coemansia erecta</name>
    <dbReference type="NCBI Taxonomy" id="147472"/>
    <lineage>
        <taxon>Eukaryota</taxon>
        <taxon>Fungi</taxon>
        <taxon>Fungi incertae sedis</taxon>
        <taxon>Zoopagomycota</taxon>
        <taxon>Kickxellomycotina</taxon>
        <taxon>Kickxellomycetes</taxon>
        <taxon>Kickxellales</taxon>
        <taxon>Kickxellaceae</taxon>
        <taxon>Coemansia</taxon>
    </lineage>
</organism>